<sequence length="216" mass="23491">MHPNLGQHQGHGYLDGNGPTLAGRMFRPSGPSGPASVPGAHYVSQQSPESSVVNCVGIDGSDPTAPPEAPWHRKPRAWVFDVDNSQGIGLPRILDFHAFDFFDTSRYDSSYGSVDPYSAADLNASTPYSGTFELLMGNGVPTRILSVGDTVVSANSKLLRLSNVLCVPSIRKNFLSVSQFARDNNVLFEFHPSYCVVKDIQTGETLMWGRVRDGLY</sequence>
<gene>
    <name evidence="3" type="primary">LOC107955850</name>
</gene>
<proteinExistence type="predicted"/>
<evidence type="ECO:0000313" key="2">
    <source>
        <dbReference type="Proteomes" id="UP000818029"/>
    </source>
</evidence>
<reference evidence="2" key="1">
    <citation type="journal article" date="2020" name="Nat. Genet.">
        <title>Genomic diversifications of five Gossypium allopolyploid species and their impact on cotton improvement.</title>
        <authorList>
            <person name="Chen Z.J."/>
            <person name="Sreedasyam A."/>
            <person name="Ando A."/>
            <person name="Song Q."/>
            <person name="De Santiago L.M."/>
            <person name="Hulse-Kemp A.M."/>
            <person name="Ding M."/>
            <person name="Ye W."/>
            <person name="Kirkbride R.C."/>
            <person name="Jenkins J."/>
            <person name="Plott C."/>
            <person name="Lovell J."/>
            <person name="Lin Y.M."/>
            <person name="Vaughn R."/>
            <person name="Liu B."/>
            <person name="Simpson S."/>
            <person name="Scheffler B.E."/>
            <person name="Wen L."/>
            <person name="Saski C.A."/>
            <person name="Grover C.E."/>
            <person name="Hu G."/>
            <person name="Conover J.L."/>
            <person name="Carlson J.W."/>
            <person name="Shu S."/>
            <person name="Boston L.B."/>
            <person name="Williams M."/>
            <person name="Peterson D.G."/>
            <person name="McGee K."/>
            <person name="Jones D.C."/>
            <person name="Wendel J.F."/>
            <person name="Stelly D.M."/>
            <person name="Grimwood J."/>
            <person name="Schmutz J."/>
        </authorList>
    </citation>
    <scope>NUCLEOTIDE SEQUENCE [LARGE SCALE GENOMIC DNA]</scope>
    <source>
        <strain evidence="2">cv. TM-1</strain>
    </source>
</reference>
<evidence type="ECO:0000313" key="3">
    <source>
        <dbReference type="RefSeq" id="XP_016747131.1"/>
    </source>
</evidence>
<keyword evidence="2" id="KW-1185">Reference proteome</keyword>
<dbReference type="RefSeq" id="XP_016747131.1">
    <property type="nucleotide sequence ID" value="XM_016891642.1"/>
</dbReference>
<accession>A0A1U8P7E7</accession>
<dbReference type="OrthoDB" id="10624845at2759"/>
<name>A0A1U8P7E7_GOSHI</name>
<dbReference type="Proteomes" id="UP000818029">
    <property type="component" value="Chromosome A11"/>
</dbReference>
<dbReference type="KEGG" id="ghi:107955850"/>
<dbReference type="AlphaFoldDB" id="A0A1U8P7E7"/>
<dbReference type="PaxDb" id="3635-A0A1U8P7E7"/>
<evidence type="ECO:0000256" key="1">
    <source>
        <dbReference type="SAM" id="MobiDB-lite"/>
    </source>
</evidence>
<dbReference type="GeneID" id="107955850"/>
<protein>
    <submittedName>
        <fullName evidence="3">Uncharacterized protein</fullName>
    </submittedName>
</protein>
<feature type="compositionally biased region" description="Low complexity" evidence="1">
    <location>
        <begin position="28"/>
        <end position="40"/>
    </location>
</feature>
<organism evidence="2 3">
    <name type="scientific">Gossypium hirsutum</name>
    <name type="common">Upland cotton</name>
    <name type="synonym">Gossypium mexicanum</name>
    <dbReference type="NCBI Taxonomy" id="3635"/>
    <lineage>
        <taxon>Eukaryota</taxon>
        <taxon>Viridiplantae</taxon>
        <taxon>Streptophyta</taxon>
        <taxon>Embryophyta</taxon>
        <taxon>Tracheophyta</taxon>
        <taxon>Spermatophyta</taxon>
        <taxon>Magnoliopsida</taxon>
        <taxon>eudicotyledons</taxon>
        <taxon>Gunneridae</taxon>
        <taxon>Pentapetalae</taxon>
        <taxon>rosids</taxon>
        <taxon>malvids</taxon>
        <taxon>Malvales</taxon>
        <taxon>Malvaceae</taxon>
        <taxon>Malvoideae</taxon>
        <taxon>Gossypium</taxon>
    </lineage>
</organism>
<feature type="region of interest" description="Disordered" evidence="1">
    <location>
        <begin position="1"/>
        <end position="44"/>
    </location>
</feature>
<reference evidence="3" key="2">
    <citation type="submission" date="2025-08" db="UniProtKB">
        <authorList>
            <consortium name="RefSeq"/>
        </authorList>
    </citation>
    <scope>IDENTIFICATION</scope>
</reference>